<evidence type="ECO:0000313" key="2">
    <source>
        <dbReference type="Proteomes" id="UP000320011"/>
    </source>
</evidence>
<gene>
    <name evidence="1" type="ORF">FNH05_01930</name>
</gene>
<reference evidence="1 2" key="1">
    <citation type="submission" date="2019-07" db="EMBL/GenBank/DDBJ databases">
        <authorList>
            <person name="Duangmal K."/>
            <person name="Teo W.F.A."/>
        </authorList>
    </citation>
    <scope>NUCLEOTIDE SEQUENCE [LARGE SCALE GENOMIC DNA]</scope>
    <source>
        <strain evidence="1 2">TBRC 6029</strain>
    </source>
</reference>
<sequence>MRELTGQAAGAFGYGVGHLQRERAYLAELANRLNEALGKITKSDHVATGILNQATSDSEVL</sequence>
<evidence type="ECO:0000313" key="1">
    <source>
        <dbReference type="EMBL" id="TVT61903.1"/>
    </source>
</evidence>
<name>A0A558DLQ5_9PSEU</name>
<reference evidence="1 2" key="2">
    <citation type="submission" date="2019-08" db="EMBL/GenBank/DDBJ databases">
        <title>Amycolatopsis acidicola sp. nov., isolated from peat swamp forest soil.</title>
        <authorList>
            <person name="Srisuk N."/>
        </authorList>
    </citation>
    <scope>NUCLEOTIDE SEQUENCE [LARGE SCALE GENOMIC DNA]</scope>
    <source>
        <strain evidence="1 2">TBRC 6029</strain>
    </source>
</reference>
<keyword evidence="2" id="KW-1185">Reference proteome</keyword>
<comment type="caution">
    <text evidence="1">The sequence shown here is derived from an EMBL/GenBank/DDBJ whole genome shotgun (WGS) entry which is preliminary data.</text>
</comment>
<proteinExistence type="predicted"/>
<protein>
    <submittedName>
        <fullName evidence="1">Uncharacterized protein</fullName>
    </submittedName>
</protein>
<accession>A0A558DLQ5</accession>
<dbReference type="RefSeq" id="WP_144585331.1">
    <property type="nucleotide sequence ID" value="NZ_VJWX01000008.1"/>
</dbReference>
<dbReference type="EMBL" id="VJWX01000008">
    <property type="protein sequence ID" value="TVT61903.1"/>
    <property type="molecule type" value="Genomic_DNA"/>
</dbReference>
<dbReference type="AlphaFoldDB" id="A0A558DLQ5"/>
<dbReference type="Proteomes" id="UP000320011">
    <property type="component" value="Unassembled WGS sequence"/>
</dbReference>
<organism evidence="1 2">
    <name type="scientific">Amycolatopsis rhizosphaerae</name>
    <dbReference type="NCBI Taxonomy" id="2053003"/>
    <lineage>
        <taxon>Bacteria</taxon>
        <taxon>Bacillati</taxon>
        <taxon>Actinomycetota</taxon>
        <taxon>Actinomycetes</taxon>
        <taxon>Pseudonocardiales</taxon>
        <taxon>Pseudonocardiaceae</taxon>
        <taxon>Amycolatopsis</taxon>
    </lineage>
</organism>